<proteinExistence type="predicted"/>
<dbReference type="NCBIfam" id="TIGR04346">
    <property type="entry name" value="DotA_TraY"/>
    <property type="match status" value="1"/>
</dbReference>
<dbReference type="EMBL" id="JAVDKS010000022">
    <property type="protein sequence ID" value="MDQ2259555.1"/>
    <property type="molecule type" value="Genomic_DNA"/>
</dbReference>
<accession>A0AAW8HF53</accession>
<feature type="transmembrane region" description="Helical" evidence="2">
    <location>
        <begin position="699"/>
        <end position="721"/>
    </location>
</feature>
<feature type="transmembrane region" description="Helical" evidence="2">
    <location>
        <begin position="127"/>
        <end position="150"/>
    </location>
</feature>
<dbReference type="RefSeq" id="WP_052672925.1">
    <property type="nucleotide sequence ID" value="NZ_JAVDKS010000022.1"/>
</dbReference>
<comment type="caution">
    <text evidence="3">The sequence shown here is derived from an EMBL/GenBank/DDBJ whole genome shotgun (WGS) entry which is preliminary data.</text>
</comment>
<feature type="transmembrane region" description="Helical" evidence="2">
    <location>
        <begin position="104"/>
        <end position="121"/>
    </location>
</feature>
<evidence type="ECO:0000313" key="3">
    <source>
        <dbReference type="EMBL" id="MDQ2259555.1"/>
    </source>
</evidence>
<feature type="region of interest" description="Disordered" evidence="1">
    <location>
        <begin position="882"/>
        <end position="912"/>
    </location>
</feature>
<feature type="compositionally biased region" description="Polar residues" evidence="1">
    <location>
        <begin position="882"/>
        <end position="901"/>
    </location>
</feature>
<keyword evidence="4" id="KW-1185">Reference proteome</keyword>
<reference evidence="3 4" key="1">
    <citation type="submission" date="2023-08" db="EMBL/GenBank/DDBJ databases">
        <authorList>
            <person name="Dale J."/>
        </authorList>
    </citation>
    <scope>NUCLEOTIDE SEQUENCE [LARGE SCALE GENOMIC DNA]</scope>
    <source>
        <strain evidence="3 4">2023EL-00788</strain>
    </source>
</reference>
<feature type="transmembrane region" description="Helical" evidence="2">
    <location>
        <begin position="816"/>
        <end position="838"/>
    </location>
</feature>
<dbReference type="AlphaFoldDB" id="A0AAW8HF53"/>
<gene>
    <name evidence="3" type="ORF">RBJ67_25840</name>
</gene>
<sequence>MKLKTIGKAVSSPIWVPLLPLVYTIKRLQRTHDDSRAVIGDLHADIRQKLAARKGQARTEDQQEDSAELSFEEAVQLAERNAAIRGQQYSLAEVRQMLVIRKRMILALAYLIFLGGTFTLIRTSMLFGMGMLIFSASMMLFAVPAQFRIWQIDNRRLSKSEKGGFADFRAETNWVRDTLNPRLKSQISRTLLTALLVVSLGAPIAGHAENLDDLTTAADRGTDISRQAMVTLFGQIVNDPLNGILEDGGDSLVSQVLKVFSSTLLIVGTAMGGYIILRKTSQTAHDGVFLDKDQASVWMPIRVLAAFSLLTPLPNGWSLSALLMLYAAAKVGVGGANIATDLTVDAFMNGQSFVLQPAAPSTVELSRSLFEANLCMFGINASLDNLNSVGGFSSAGDYINQSGLAGDNGFILKSRSYTCGGATIAVEEDQSLLAKLGISADVDINAIREAHATGLNEMQRALRDGAQQFVDGVLARQQNENANLVNAEAIIQNASQIYENKVTAAIRSSNINSQLKNLTSQVGDTIKTEGWMSLGSWYQTLAVANNRIGNTAAAKGSAFGASTGQGPAVDDEYRLVMSAYQAQRSVTDNSSAGVLTAKSSYEANNITDASSFLGYVFNTAGQSLTTKLINLSQNDSGQVNPVIAMKNLGDYVITSSEAGILSFAAIKAFMAGANESLLGNVINKFSGVGKAIESLAESLGVYINLSFIMLIGCGITLAIYIPLMPFLIWLAACVNYFVIIGEAIYASALWAFAHLLGNGEGMGQKTTHGYIFILNLMFRPTLMVGGFLLGGGIVIIGGTLLNKFMPAAMANAQFDSITGIATLIGYLVLYCGTAIALVGSSFSLINVVPDQVINWVGGHMSQSLGRDMSDKAAHSVNVLANKTESGLNSGSRQPRSNPSGNSNGGAPKNSIK</sequence>
<keyword evidence="2" id="KW-0472">Membrane</keyword>
<feature type="transmembrane region" description="Helical" evidence="2">
    <location>
        <begin position="727"/>
        <end position="757"/>
    </location>
</feature>
<feature type="transmembrane region" description="Helical" evidence="2">
    <location>
        <begin position="769"/>
        <end position="796"/>
    </location>
</feature>
<evidence type="ECO:0000256" key="1">
    <source>
        <dbReference type="SAM" id="MobiDB-lite"/>
    </source>
</evidence>
<dbReference type="Proteomes" id="UP001225042">
    <property type="component" value="Unassembled WGS sequence"/>
</dbReference>
<name>A0AAW8HF53_9ENTR</name>
<evidence type="ECO:0000313" key="4">
    <source>
        <dbReference type="Proteomes" id="UP001225042"/>
    </source>
</evidence>
<protein>
    <submittedName>
        <fullName evidence="3">DotA/TraY family protein</fullName>
    </submittedName>
</protein>
<feature type="transmembrane region" description="Helical" evidence="2">
    <location>
        <begin position="259"/>
        <end position="277"/>
    </location>
</feature>
<evidence type="ECO:0000256" key="2">
    <source>
        <dbReference type="SAM" id="Phobius"/>
    </source>
</evidence>
<organism evidence="3 4">
    <name type="scientific">Enterobacter soli</name>
    <dbReference type="NCBI Taxonomy" id="885040"/>
    <lineage>
        <taxon>Bacteria</taxon>
        <taxon>Pseudomonadati</taxon>
        <taxon>Pseudomonadota</taxon>
        <taxon>Gammaproteobacteria</taxon>
        <taxon>Enterobacterales</taxon>
        <taxon>Enterobacteriaceae</taxon>
        <taxon>Enterobacter</taxon>
    </lineage>
</organism>
<dbReference type="InterPro" id="IPR027628">
    <property type="entry name" value="DotA_TraY"/>
</dbReference>
<keyword evidence="2" id="KW-1133">Transmembrane helix</keyword>
<feature type="transmembrane region" description="Helical" evidence="2">
    <location>
        <begin position="190"/>
        <end position="208"/>
    </location>
</feature>
<keyword evidence="2" id="KW-0812">Transmembrane</keyword>